<evidence type="ECO:0000313" key="1">
    <source>
        <dbReference type="EMBL" id="JAW16093.1"/>
    </source>
</evidence>
<name>A0A224Y5U6_9HEMI</name>
<accession>A0A224Y5U6</accession>
<protein>
    <submittedName>
        <fullName evidence="1">Putative secreted protein</fullName>
    </submittedName>
</protein>
<organism evidence="1">
    <name type="scientific">Panstrongylus lignarius</name>
    <dbReference type="NCBI Taxonomy" id="156445"/>
    <lineage>
        <taxon>Eukaryota</taxon>
        <taxon>Metazoa</taxon>
        <taxon>Ecdysozoa</taxon>
        <taxon>Arthropoda</taxon>
        <taxon>Hexapoda</taxon>
        <taxon>Insecta</taxon>
        <taxon>Pterygota</taxon>
        <taxon>Neoptera</taxon>
        <taxon>Paraneoptera</taxon>
        <taxon>Hemiptera</taxon>
        <taxon>Heteroptera</taxon>
        <taxon>Panheteroptera</taxon>
        <taxon>Cimicomorpha</taxon>
        <taxon>Reduviidae</taxon>
        <taxon>Triatominae</taxon>
        <taxon>Panstrongylus</taxon>
    </lineage>
</organism>
<proteinExistence type="predicted"/>
<dbReference type="AlphaFoldDB" id="A0A224Y5U6"/>
<sequence length="71" mass="7987">MAVCERLVVFFLGCLEAHPAQYHLPRGTLLNGGFIQSVWNAIGHASQTSKLRPTFLPQTIQFFSPFALFKH</sequence>
<reference evidence="1" key="1">
    <citation type="journal article" date="2018" name="PLoS Negl. Trop. Dis.">
        <title>An insight into the salivary gland and fat body transcriptome of Panstrongylus lignarius (Hemiptera: Heteroptera), the main vector of Chagas disease in Peru.</title>
        <authorList>
            <person name="Nevoa J.C."/>
            <person name="Mendes M.T."/>
            <person name="da Silva M.V."/>
            <person name="Soares S.C."/>
            <person name="Oliveira C.J.F."/>
            <person name="Ribeiro J.M.C."/>
        </authorList>
    </citation>
    <scope>NUCLEOTIDE SEQUENCE</scope>
</reference>
<dbReference type="EMBL" id="GFTR01000333">
    <property type="protein sequence ID" value="JAW16093.1"/>
    <property type="molecule type" value="Transcribed_RNA"/>
</dbReference>